<name>A0ABT3P6J2_9ALTE</name>
<evidence type="ECO:0000259" key="1">
    <source>
        <dbReference type="Pfam" id="PF14213"/>
    </source>
</evidence>
<dbReference type="Pfam" id="PF14213">
    <property type="entry name" value="DUF4325"/>
    <property type="match status" value="1"/>
</dbReference>
<dbReference type="RefSeq" id="WP_265617104.1">
    <property type="nucleotide sequence ID" value="NZ_JAPFRD010000010.1"/>
</dbReference>
<reference evidence="2" key="1">
    <citation type="submission" date="2022-11" db="EMBL/GenBank/DDBJ databases">
        <title>Alteromonas sp. nov., isolated from sea water of the Qingdao.</title>
        <authorList>
            <person name="Wang Q."/>
        </authorList>
    </citation>
    <scope>NUCLEOTIDE SEQUENCE</scope>
    <source>
        <strain evidence="2">ASW11-7</strain>
    </source>
</reference>
<keyword evidence="3" id="KW-1185">Reference proteome</keyword>
<proteinExistence type="predicted"/>
<evidence type="ECO:0000313" key="2">
    <source>
        <dbReference type="EMBL" id="MCW8108382.1"/>
    </source>
</evidence>
<gene>
    <name evidence="2" type="ORF">OPS25_07740</name>
</gene>
<dbReference type="InterPro" id="IPR025474">
    <property type="entry name" value="DUF4325"/>
</dbReference>
<accession>A0ABT3P6J2</accession>
<organism evidence="2 3">
    <name type="scientific">Alteromonas aquimaris</name>
    <dbReference type="NCBI Taxonomy" id="2998417"/>
    <lineage>
        <taxon>Bacteria</taxon>
        <taxon>Pseudomonadati</taxon>
        <taxon>Pseudomonadota</taxon>
        <taxon>Gammaproteobacteria</taxon>
        <taxon>Alteromonadales</taxon>
        <taxon>Alteromonadaceae</taxon>
        <taxon>Alteromonas/Salinimonas group</taxon>
        <taxon>Alteromonas</taxon>
    </lineage>
</organism>
<evidence type="ECO:0000313" key="3">
    <source>
        <dbReference type="Proteomes" id="UP001142810"/>
    </source>
</evidence>
<dbReference type="Proteomes" id="UP001142810">
    <property type="component" value="Unassembled WGS sequence"/>
</dbReference>
<protein>
    <submittedName>
        <fullName evidence="2">STAS-like domain-containing protein</fullName>
    </submittedName>
</protein>
<sequence length="140" mass="16174">MRTLYIGKDFSDDPSGRFYTDGDGSGEEFREEILRPIIASGKKFKLNIDENVEGYGSSFLVEAFGGLIKFGYFTKAQVEDSFDIDYDDLDFEFYEKKINQYINEALYNSQKYVSTKDEAIAEGRYKELIDKTFVEEFCKG</sequence>
<feature type="domain" description="DUF4325" evidence="1">
    <location>
        <begin position="25"/>
        <end position="69"/>
    </location>
</feature>
<comment type="caution">
    <text evidence="2">The sequence shown here is derived from an EMBL/GenBank/DDBJ whole genome shotgun (WGS) entry which is preliminary data.</text>
</comment>
<dbReference type="EMBL" id="JAPFRD010000010">
    <property type="protein sequence ID" value="MCW8108382.1"/>
    <property type="molecule type" value="Genomic_DNA"/>
</dbReference>